<comment type="caution">
    <text evidence="3">The sequence shown here is derived from an EMBL/GenBank/DDBJ whole genome shotgun (WGS) entry which is preliminary data.</text>
</comment>
<dbReference type="SMART" id="SM00408">
    <property type="entry name" value="IGc2"/>
    <property type="match status" value="2"/>
</dbReference>
<dbReference type="PANTHER" id="PTHR23279">
    <property type="entry name" value="DEFECTIVE PROBOSCIS EXTENSION RESPONSE DPR -RELATED"/>
    <property type="match status" value="1"/>
</dbReference>
<proteinExistence type="predicted"/>
<dbReference type="PROSITE" id="PS50835">
    <property type="entry name" value="IG_LIKE"/>
    <property type="match status" value="2"/>
</dbReference>
<dbReference type="InterPro" id="IPR013783">
    <property type="entry name" value="Ig-like_fold"/>
</dbReference>
<dbReference type="InterPro" id="IPR003599">
    <property type="entry name" value="Ig_sub"/>
</dbReference>
<dbReference type="AlphaFoldDB" id="A0A553NPQ5"/>
<evidence type="ECO:0000259" key="2">
    <source>
        <dbReference type="PROSITE" id="PS50835"/>
    </source>
</evidence>
<dbReference type="SMART" id="SM00409">
    <property type="entry name" value="IG"/>
    <property type="match status" value="2"/>
</dbReference>
<dbReference type="InterPro" id="IPR007110">
    <property type="entry name" value="Ig-like_dom"/>
</dbReference>
<evidence type="ECO:0000256" key="1">
    <source>
        <dbReference type="SAM" id="MobiDB-lite"/>
    </source>
</evidence>
<dbReference type="STRING" id="6832.A0A553NPQ5"/>
<dbReference type="GO" id="GO:0050808">
    <property type="term" value="P:synapse organization"/>
    <property type="evidence" value="ECO:0007669"/>
    <property type="project" value="TreeGrafter"/>
</dbReference>
<feature type="region of interest" description="Disordered" evidence="1">
    <location>
        <begin position="1"/>
        <end position="26"/>
    </location>
</feature>
<keyword evidence="4" id="KW-1185">Reference proteome</keyword>
<accession>A0A553NPQ5</accession>
<dbReference type="InterPro" id="IPR003598">
    <property type="entry name" value="Ig_sub2"/>
</dbReference>
<dbReference type="EMBL" id="VCGU01000011">
    <property type="protein sequence ID" value="TRY67431.1"/>
    <property type="molecule type" value="Genomic_DNA"/>
</dbReference>
<protein>
    <recommendedName>
        <fullName evidence="2">Ig-like domain-containing protein</fullName>
    </recommendedName>
</protein>
<dbReference type="FunFam" id="2.60.40.10:FF:000129">
    <property type="entry name" value="CLUMA_CG018772, isoform A"/>
    <property type="match status" value="1"/>
</dbReference>
<gene>
    <name evidence="3" type="ORF">TCAL_05246</name>
</gene>
<dbReference type="InterPro" id="IPR036179">
    <property type="entry name" value="Ig-like_dom_sf"/>
</dbReference>
<dbReference type="CDD" id="cd00099">
    <property type="entry name" value="IgV"/>
    <property type="match status" value="1"/>
</dbReference>
<dbReference type="PANTHER" id="PTHR23279:SF36">
    <property type="entry name" value="DEFECTIVE PROBOSCIS EXTENSION RESPONSE 9, ISOFORM A"/>
    <property type="match status" value="1"/>
</dbReference>
<feature type="region of interest" description="Disordered" evidence="1">
    <location>
        <begin position="194"/>
        <end position="266"/>
    </location>
</feature>
<dbReference type="GO" id="GO:0032589">
    <property type="term" value="C:neuron projection membrane"/>
    <property type="evidence" value="ECO:0007669"/>
    <property type="project" value="TreeGrafter"/>
</dbReference>
<evidence type="ECO:0000313" key="3">
    <source>
        <dbReference type="EMBL" id="TRY67431.1"/>
    </source>
</evidence>
<dbReference type="Proteomes" id="UP000318571">
    <property type="component" value="Chromosome 4"/>
</dbReference>
<dbReference type="SMART" id="SM00406">
    <property type="entry name" value="IGv"/>
    <property type="match status" value="2"/>
</dbReference>
<dbReference type="Gene3D" id="2.60.40.10">
    <property type="entry name" value="Immunoglobulins"/>
    <property type="match status" value="2"/>
</dbReference>
<dbReference type="InterPro" id="IPR037448">
    <property type="entry name" value="Zig-8"/>
</dbReference>
<evidence type="ECO:0000313" key="4">
    <source>
        <dbReference type="Proteomes" id="UP000318571"/>
    </source>
</evidence>
<dbReference type="SUPFAM" id="SSF48726">
    <property type="entry name" value="Immunoglobulin"/>
    <property type="match status" value="2"/>
</dbReference>
<feature type="compositionally biased region" description="Polar residues" evidence="1">
    <location>
        <begin position="234"/>
        <end position="250"/>
    </location>
</feature>
<sequence length="351" mass="38448">MRDVSANPAHEWRSGNDLNKLYDSATPNPTGSLSGPWFDMPEHVNITASKSKTTHLVCRIKNLGNQTVSWLRHSDTHLLTTGLYTFTPERRFSAIHRSSSEDWVLEIRNVQLEDQGIYECQVSTTPVRSQLIALHVAEPVITMQGGPELHIKFGSRINISCEISNFPKPITYIVWYKDDKPLLESDRILISLGKSKEEQSTSTSTTTIPVESQSEKFSMPMDGTSSSLSSSSSKVTQILGQNPTSGTEAANNQGQGSNGGRNRSKRKMLVTSSLLVKMARSSDTGNYKCASEAGESKPTSIHVITGETRAGLQVNKAAPRLSGCVLITGVLALIITRCGSNWPRLNDPLFQ</sequence>
<organism evidence="3 4">
    <name type="scientific">Tigriopus californicus</name>
    <name type="common">Marine copepod</name>
    <dbReference type="NCBI Taxonomy" id="6832"/>
    <lineage>
        <taxon>Eukaryota</taxon>
        <taxon>Metazoa</taxon>
        <taxon>Ecdysozoa</taxon>
        <taxon>Arthropoda</taxon>
        <taxon>Crustacea</taxon>
        <taxon>Multicrustacea</taxon>
        <taxon>Hexanauplia</taxon>
        <taxon>Copepoda</taxon>
        <taxon>Harpacticoida</taxon>
        <taxon>Harpacticidae</taxon>
        <taxon>Tigriopus</taxon>
    </lineage>
</organism>
<feature type="domain" description="Ig-like" evidence="2">
    <location>
        <begin position="139"/>
        <end position="305"/>
    </location>
</feature>
<dbReference type="Pfam" id="PF07686">
    <property type="entry name" value="V-set"/>
    <property type="match status" value="1"/>
</dbReference>
<name>A0A553NPQ5_TIGCA</name>
<dbReference type="OMA" id="ANPAHEW"/>
<dbReference type="InterPro" id="IPR013106">
    <property type="entry name" value="Ig_V-set"/>
</dbReference>
<feature type="domain" description="Ig-like" evidence="2">
    <location>
        <begin position="41"/>
        <end position="133"/>
    </location>
</feature>
<reference evidence="3 4" key="1">
    <citation type="journal article" date="2018" name="Nat. Ecol. Evol.">
        <title>Genomic signatures of mitonuclear coevolution across populations of Tigriopus californicus.</title>
        <authorList>
            <person name="Barreto F.S."/>
            <person name="Watson E.T."/>
            <person name="Lima T.G."/>
            <person name="Willett C.S."/>
            <person name="Edmands S."/>
            <person name="Li W."/>
            <person name="Burton R.S."/>
        </authorList>
    </citation>
    <scope>NUCLEOTIDE SEQUENCE [LARGE SCALE GENOMIC DNA]</scope>
    <source>
        <strain evidence="3 4">San Diego</strain>
    </source>
</reference>